<organism evidence="1">
    <name type="scientific">Chaetoceros debilis</name>
    <dbReference type="NCBI Taxonomy" id="122233"/>
    <lineage>
        <taxon>Eukaryota</taxon>
        <taxon>Sar</taxon>
        <taxon>Stramenopiles</taxon>
        <taxon>Ochrophyta</taxon>
        <taxon>Bacillariophyta</taxon>
        <taxon>Coscinodiscophyceae</taxon>
        <taxon>Chaetocerotophycidae</taxon>
        <taxon>Chaetocerotales</taxon>
        <taxon>Chaetocerotaceae</taxon>
        <taxon>Chaetoceros</taxon>
    </lineage>
</organism>
<reference evidence="1" key="1">
    <citation type="submission" date="2021-01" db="EMBL/GenBank/DDBJ databases">
        <authorList>
            <person name="Corre E."/>
            <person name="Pelletier E."/>
            <person name="Niang G."/>
            <person name="Scheremetjew M."/>
            <person name="Finn R."/>
            <person name="Kale V."/>
            <person name="Holt S."/>
            <person name="Cochrane G."/>
            <person name="Meng A."/>
            <person name="Brown T."/>
            <person name="Cohen L."/>
        </authorList>
    </citation>
    <scope>NUCLEOTIDE SEQUENCE</scope>
    <source>
        <strain evidence="1">MM31A-1</strain>
    </source>
</reference>
<gene>
    <name evidence="1" type="ORF">CDEB00056_LOCUS4122</name>
</gene>
<name>A0A7S3PXU2_9STRA</name>
<evidence type="ECO:0008006" key="2">
    <source>
        <dbReference type="Google" id="ProtNLM"/>
    </source>
</evidence>
<evidence type="ECO:0000313" key="1">
    <source>
        <dbReference type="EMBL" id="CAE0459281.1"/>
    </source>
</evidence>
<protein>
    <recommendedName>
        <fullName evidence="2">Sulfotransferase domain-containing protein</fullName>
    </recommendedName>
</protein>
<dbReference type="EMBL" id="HBIO01005759">
    <property type="protein sequence ID" value="CAE0459281.1"/>
    <property type="molecule type" value="Transcribed_RNA"/>
</dbReference>
<dbReference type="AlphaFoldDB" id="A0A7S3PXU2"/>
<sequence length="500" mass="58154">MHIANMGIMKLEKIFNSKKKIKRLLLKTLFSGCAIFVCAKRTFQLRDEEFMIRHLSIDYGDGTCKWQPPFYEVPGYINFHKTVIVGYPSGDKRMTEVQMEALTGWSAKDEWEFESLGMSNHPFIMSNYPHHEGIWGWGDAGDQVIMVVRNMRQSMVEYHDILWDVGYAKTWADSFENIPNLYSARPPLEDFLVWRDLRVIDEIHWYGWFIDYWMEGGLLRDVFTNKITTPYHWNLLRQPSSYSKDEAAYDLVVGNATIVRPSYDPNCVDKVSGGCKPIQIISAENLIDHTFGPVENRKLAKALEGKHGIDEYLIDESIWECIWTELIISKKGMKTFVDSDGITKRDYNFSSEILEKMMHELDRLLTKYSTDIAPDYWFSKHASKDLVELLKAHKKSVKDEYDEVKLGGRKLTSNDFLGPRERERRTRTRKLRMLEAILREKGAEAHSRALADIEAKEKVDHSDFFNDLDKKLLLHRVDGHTKAAREGARMRKLNMTGQVD</sequence>
<accession>A0A7S3PXU2</accession>
<proteinExistence type="predicted"/>